<name>A0A951UNP5_9CYAN</name>
<dbReference type="Pfam" id="PF18476">
    <property type="entry name" value="PIN_8"/>
    <property type="match status" value="1"/>
</dbReference>
<reference evidence="3" key="1">
    <citation type="submission" date="2021-05" db="EMBL/GenBank/DDBJ databases">
        <authorList>
            <person name="Pietrasiak N."/>
            <person name="Ward R."/>
            <person name="Stajich J.E."/>
            <person name="Kurbessoian T."/>
        </authorList>
    </citation>
    <scope>NUCLEOTIDE SEQUENCE</scope>
    <source>
        <strain evidence="3">UHER 2000/2452</strain>
    </source>
</reference>
<feature type="domain" description="PIN like" evidence="2">
    <location>
        <begin position="24"/>
        <end position="265"/>
    </location>
</feature>
<organism evidence="3 4">
    <name type="scientific">Drouetiella hepatica Uher 2000/2452</name>
    <dbReference type="NCBI Taxonomy" id="904376"/>
    <lineage>
        <taxon>Bacteria</taxon>
        <taxon>Bacillati</taxon>
        <taxon>Cyanobacteriota</taxon>
        <taxon>Cyanophyceae</taxon>
        <taxon>Oculatellales</taxon>
        <taxon>Oculatellaceae</taxon>
        <taxon>Drouetiella</taxon>
    </lineage>
</organism>
<gene>
    <name evidence="3" type="ORF">KME15_20080</name>
</gene>
<sequence>MRDLFSWRLRLSEAEVSKLWESAIFVFDTNFLLDLYRLSRKTTNDLLTILERIQDRIWIPYQVADEFFRNREATIDSEARSFEKALSELESWKLQQQKFGNLRDKLSSAGRTIAAELVYFLNGQENYLDEQKRYLDAVDELVEASREKIKQIESAHFPLNADEDLILDKILLLFDSKVGKAFDDKALQSLYKEADERYDQLIPPGYCDVTDKKGNEKYGDFILWKELLNFAKQESRPIILVTSEKKEDWWIKQQDGKIKSPRLELRREFQEYVNQPFWMYRTGHFLKEAKEKLEIEIDPKSIEETDAIADIELVDEKRRDTLRQVAEHIVLKQLGGPSAAIEQILERTRLPNAEMLEQLGGASAAIERMLERTRLPNAEMLEQLGGTSAAIERMLERTRLPNAEMLEQLGGASAAIERMLERTRLPNAEMLEQLGGTSAAIERILERTRLPNAEMLEQLELSHKPQVRSEKPKPEQEDPSLDS</sequence>
<evidence type="ECO:0000313" key="4">
    <source>
        <dbReference type="Proteomes" id="UP000757435"/>
    </source>
</evidence>
<accession>A0A951UNP5</accession>
<feature type="compositionally biased region" description="Basic and acidic residues" evidence="1">
    <location>
        <begin position="460"/>
        <end position="476"/>
    </location>
</feature>
<reference evidence="3" key="2">
    <citation type="journal article" date="2022" name="Microbiol. Resour. Announc.">
        <title>Metagenome Sequencing to Explore Phylogenomics of Terrestrial Cyanobacteria.</title>
        <authorList>
            <person name="Ward R.D."/>
            <person name="Stajich J.E."/>
            <person name="Johansen J.R."/>
            <person name="Huntemann M."/>
            <person name="Clum A."/>
            <person name="Foster B."/>
            <person name="Foster B."/>
            <person name="Roux S."/>
            <person name="Palaniappan K."/>
            <person name="Varghese N."/>
            <person name="Mukherjee S."/>
            <person name="Reddy T.B.K."/>
            <person name="Daum C."/>
            <person name="Copeland A."/>
            <person name="Chen I.A."/>
            <person name="Ivanova N.N."/>
            <person name="Kyrpides N.C."/>
            <person name="Shapiro N."/>
            <person name="Eloe-Fadrosh E.A."/>
            <person name="Pietrasiak N."/>
        </authorList>
    </citation>
    <scope>NUCLEOTIDE SEQUENCE</scope>
    <source>
        <strain evidence="3">UHER 2000/2452</strain>
    </source>
</reference>
<evidence type="ECO:0000259" key="2">
    <source>
        <dbReference type="Pfam" id="PF18476"/>
    </source>
</evidence>
<evidence type="ECO:0000256" key="1">
    <source>
        <dbReference type="SAM" id="MobiDB-lite"/>
    </source>
</evidence>
<dbReference type="Proteomes" id="UP000757435">
    <property type="component" value="Unassembled WGS sequence"/>
</dbReference>
<dbReference type="EMBL" id="JAHHHD010000028">
    <property type="protein sequence ID" value="MBW4660981.1"/>
    <property type="molecule type" value="Genomic_DNA"/>
</dbReference>
<dbReference type="AlphaFoldDB" id="A0A951UNP5"/>
<dbReference type="InterPro" id="IPR041578">
    <property type="entry name" value="PIN_8"/>
</dbReference>
<evidence type="ECO:0000313" key="3">
    <source>
        <dbReference type="EMBL" id="MBW4660981.1"/>
    </source>
</evidence>
<protein>
    <submittedName>
        <fullName evidence="3">DUF4935 domain-containing protein</fullName>
    </submittedName>
</protein>
<feature type="region of interest" description="Disordered" evidence="1">
    <location>
        <begin position="460"/>
        <end position="483"/>
    </location>
</feature>
<comment type="caution">
    <text evidence="3">The sequence shown here is derived from an EMBL/GenBank/DDBJ whole genome shotgun (WGS) entry which is preliminary data.</text>
</comment>
<proteinExistence type="predicted"/>